<comment type="subcellular location">
    <subcellularLocation>
        <location evidence="1">Cell membrane</location>
        <topology evidence="1">Multi-pass membrane protein</topology>
    </subcellularLocation>
</comment>
<feature type="transmembrane region" description="Helical" evidence="7">
    <location>
        <begin position="201"/>
        <end position="221"/>
    </location>
</feature>
<feature type="transmembrane region" description="Helical" evidence="7">
    <location>
        <begin position="139"/>
        <end position="157"/>
    </location>
</feature>
<evidence type="ECO:0000313" key="10">
    <source>
        <dbReference type="Proteomes" id="UP000008467"/>
    </source>
</evidence>
<comment type="similarity">
    <text evidence="2">Belongs to the EamA transporter family.</text>
</comment>
<feature type="transmembrane region" description="Helical" evidence="7">
    <location>
        <begin position="265"/>
        <end position="282"/>
    </location>
</feature>
<sequence length="316" mass="34901">MLKNKTKSQLILITSLIAVFCNLLWGSAFPALKIVYAQMGIASSDLGGTITFISLRFFLAGLILFVFGLLTHAPLFKINKKQLLLITILGVFNTTLQYFFFNIGVNNTPGIKASILGQVGIFFSVILAHFIYKDDKLNLRKILGLTLGFLGLILINLNKSSEGFLQFRLLGEGFMIFSGLVSTLAMFLAKRIGKELPSIVYTSWQMLIGASLLFIVGHFMGGNVRSLHFTSTGIILLFYLALLSSVAFCLWYYILQFRKIGEISLYKFVVPVSGTVLTALFIPTEKLLPVHIIALLLVALGIIIVNKKSQKTASSK</sequence>
<reference evidence="9 10" key="1">
    <citation type="journal article" date="2011" name="J. Bacteriol.">
        <title>Complete genome sequence of the cellulose-degrading bacterium Cellulosilyticum lentocellum.</title>
        <authorList>
            <consortium name="US DOE Joint Genome Institute"/>
            <person name="Miller D.A."/>
            <person name="Suen G."/>
            <person name="Bruce D."/>
            <person name="Copeland A."/>
            <person name="Cheng J.F."/>
            <person name="Detter C."/>
            <person name="Goodwin L.A."/>
            <person name="Han C.S."/>
            <person name="Hauser L.J."/>
            <person name="Land M.L."/>
            <person name="Lapidus A."/>
            <person name="Lucas S."/>
            <person name="Meincke L."/>
            <person name="Pitluck S."/>
            <person name="Tapia R."/>
            <person name="Teshima H."/>
            <person name="Woyke T."/>
            <person name="Fox B.G."/>
            <person name="Angert E.R."/>
            <person name="Currie C.R."/>
        </authorList>
    </citation>
    <scope>NUCLEOTIDE SEQUENCE [LARGE SCALE GENOMIC DNA]</scope>
    <source>
        <strain evidence="10">ATCC 49066 / DSM 5427 / NCIMB 11756 / RHM5</strain>
    </source>
</reference>
<evidence type="ECO:0000256" key="6">
    <source>
        <dbReference type="ARBA" id="ARBA00023136"/>
    </source>
</evidence>
<dbReference type="RefSeq" id="WP_013658601.1">
    <property type="nucleotide sequence ID" value="NC_015275.1"/>
</dbReference>
<dbReference type="PANTHER" id="PTHR32322:SF18">
    <property type="entry name" value="S-ADENOSYLMETHIONINE_S-ADENOSYLHOMOCYSTEINE TRANSPORTER"/>
    <property type="match status" value="1"/>
</dbReference>
<organism evidence="9 10">
    <name type="scientific">Cellulosilyticum lentocellum (strain ATCC 49066 / DSM 5427 / NCIMB 11756 / RHM5)</name>
    <name type="common">Clostridium lentocellum</name>
    <dbReference type="NCBI Taxonomy" id="642492"/>
    <lineage>
        <taxon>Bacteria</taxon>
        <taxon>Bacillati</taxon>
        <taxon>Bacillota</taxon>
        <taxon>Clostridia</taxon>
        <taxon>Lachnospirales</taxon>
        <taxon>Cellulosilyticaceae</taxon>
        <taxon>Cellulosilyticum</taxon>
    </lineage>
</organism>
<protein>
    <recommendedName>
        <fullName evidence="8">EamA domain-containing protein</fullName>
    </recommendedName>
</protein>
<feature type="transmembrane region" description="Helical" evidence="7">
    <location>
        <begin position="50"/>
        <end position="71"/>
    </location>
</feature>
<dbReference type="AlphaFoldDB" id="F2JGY5"/>
<dbReference type="HOGENOM" id="CLU_033863_8_1_9"/>
<feature type="domain" description="EamA" evidence="8">
    <location>
        <begin position="16"/>
        <end position="156"/>
    </location>
</feature>
<dbReference type="SUPFAM" id="SSF103481">
    <property type="entry name" value="Multidrug resistance efflux transporter EmrE"/>
    <property type="match status" value="2"/>
</dbReference>
<accession>F2JGY5</accession>
<evidence type="ECO:0000256" key="2">
    <source>
        <dbReference type="ARBA" id="ARBA00007362"/>
    </source>
</evidence>
<dbReference type="GO" id="GO:0005886">
    <property type="term" value="C:plasma membrane"/>
    <property type="evidence" value="ECO:0007669"/>
    <property type="project" value="UniProtKB-SubCell"/>
</dbReference>
<feature type="transmembrane region" description="Helical" evidence="7">
    <location>
        <begin position="169"/>
        <end position="189"/>
    </location>
</feature>
<dbReference type="PANTHER" id="PTHR32322">
    <property type="entry name" value="INNER MEMBRANE TRANSPORTER"/>
    <property type="match status" value="1"/>
</dbReference>
<keyword evidence="5 7" id="KW-1133">Transmembrane helix</keyword>
<dbReference type="InterPro" id="IPR000620">
    <property type="entry name" value="EamA_dom"/>
</dbReference>
<evidence type="ECO:0000256" key="4">
    <source>
        <dbReference type="ARBA" id="ARBA00022692"/>
    </source>
</evidence>
<feature type="transmembrane region" description="Helical" evidence="7">
    <location>
        <begin position="233"/>
        <end position="253"/>
    </location>
</feature>
<keyword evidence="4 7" id="KW-0812">Transmembrane</keyword>
<dbReference type="KEGG" id="cle:Clole_3642"/>
<feature type="transmembrane region" description="Helical" evidence="7">
    <location>
        <begin position="113"/>
        <end position="132"/>
    </location>
</feature>
<evidence type="ECO:0000256" key="1">
    <source>
        <dbReference type="ARBA" id="ARBA00004651"/>
    </source>
</evidence>
<evidence type="ECO:0000259" key="8">
    <source>
        <dbReference type="Pfam" id="PF00892"/>
    </source>
</evidence>
<feature type="transmembrane region" description="Helical" evidence="7">
    <location>
        <begin position="83"/>
        <end position="101"/>
    </location>
</feature>
<evidence type="ECO:0000256" key="3">
    <source>
        <dbReference type="ARBA" id="ARBA00022475"/>
    </source>
</evidence>
<feature type="domain" description="EamA" evidence="8">
    <location>
        <begin position="170"/>
        <end position="306"/>
    </location>
</feature>
<dbReference type="STRING" id="642492.Clole_3642"/>
<dbReference type="InterPro" id="IPR037185">
    <property type="entry name" value="EmrE-like"/>
</dbReference>
<dbReference type="eggNOG" id="COG0697">
    <property type="taxonomic scope" value="Bacteria"/>
</dbReference>
<keyword evidence="3" id="KW-1003">Cell membrane</keyword>
<gene>
    <name evidence="9" type="ordered locus">Clole_3642</name>
</gene>
<evidence type="ECO:0000313" key="9">
    <source>
        <dbReference type="EMBL" id="ADZ85325.1"/>
    </source>
</evidence>
<dbReference type="Proteomes" id="UP000008467">
    <property type="component" value="Chromosome"/>
</dbReference>
<dbReference type="Pfam" id="PF00892">
    <property type="entry name" value="EamA"/>
    <property type="match status" value="2"/>
</dbReference>
<feature type="transmembrane region" description="Helical" evidence="7">
    <location>
        <begin position="288"/>
        <end position="306"/>
    </location>
</feature>
<proteinExistence type="inferred from homology"/>
<keyword evidence="10" id="KW-1185">Reference proteome</keyword>
<keyword evidence="6 7" id="KW-0472">Membrane</keyword>
<name>F2JGY5_CELLD</name>
<dbReference type="InterPro" id="IPR050638">
    <property type="entry name" value="AA-Vitamin_Transporters"/>
</dbReference>
<evidence type="ECO:0000256" key="5">
    <source>
        <dbReference type="ARBA" id="ARBA00022989"/>
    </source>
</evidence>
<dbReference type="EMBL" id="CP002582">
    <property type="protein sequence ID" value="ADZ85325.1"/>
    <property type="molecule type" value="Genomic_DNA"/>
</dbReference>
<evidence type="ECO:0000256" key="7">
    <source>
        <dbReference type="SAM" id="Phobius"/>
    </source>
</evidence>